<name>A0A9D4PJN3_RHISA</name>
<dbReference type="OMA" id="TEMRITW"/>
<protein>
    <submittedName>
        <fullName evidence="1">Uncharacterized protein</fullName>
    </submittedName>
</protein>
<dbReference type="Gene3D" id="3.80.10.10">
    <property type="entry name" value="Ribonuclease Inhibitor"/>
    <property type="match status" value="1"/>
</dbReference>
<sequence length="574" mass="64290">MIVHLRANDTVDTLARYLNCDHGQMTVTELDLTNCIRLEASKLTSLIAECSCLTSLRCLGCRFEPTEIITLLWRLRHLAEVEFSLMLKRDVESELRRIGDAAAQYGGDSKAYGLRRMYVEVGDDHISFLPALLHHCPYLRNLHVHFSCGNLLNALRQCHDAVLADDVSVETFTFTSEVLAPVQRQPRVPFDLTSCATVCANVRYTKSTGSFSCVRLFDLVEDKIRGRPPRILPVQVILVAVENAQEGITEDSILVANHGHNWVHVRQLCLLLVPPEPACVPHPTAGVTYREILRFFFSTALRHIVELNVSSFHFGPDLDFGDLLQDGSLACLHSLSASLCGLRRPSVLRRLAQSCPEFKDLDVRILEGCRDGVVRCDGCVAEFRHDTAEARDDAWRPLFGNGLRRLNLTDVHDTAWLSWFIESCCPTATVMLCDSPSKPDYATLTQALVNKSVPATLILRHDDLQLDDTSVLDHLRKIVSLQYLNLSSAVCLPEDDVVQSVRALHACLPRLLCLHVHYRESPDASDKRVTWMRAPSHEVHQDVLILNGACFQSCSTATFIGLAKPLYHDVQPML</sequence>
<dbReference type="Proteomes" id="UP000821837">
    <property type="component" value="Unassembled WGS sequence"/>
</dbReference>
<accession>A0A9D4PJN3</accession>
<evidence type="ECO:0000313" key="2">
    <source>
        <dbReference type="Proteomes" id="UP000821837"/>
    </source>
</evidence>
<reference evidence="1" key="2">
    <citation type="submission" date="2021-09" db="EMBL/GenBank/DDBJ databases">
        <authorList>
            <person name="Jia N."/>
            <person name="Wang J."/>
            <person name="Shi W."/>
            <person name="Du L."/>
            <person name="Sun Y."/>
            <person name="Zhan W."/>
            <person name="Jiang J."/>
            <person name="Wang Q."/>
            <person name="Zhang B."/>
            <person name="Ji P."/>
            <person name="Sakyi L.B."/>
            <person name="Cui X."/>
            <person name="Yuan T."/>
            <person name="Jiang B."/>
            <person name="Yang W."/>
            <person name="Lam T.T.-Y."/>
            <person name="Chang Q."/>
            <person name="Ding S."/>
            <person name="Wang X."/>
            <person name="Zhu J."/>
            <person name="Ruan X."/>
            <person name="Zhao L."/>
            <person name="Wei J."/>
            <person name="Que T."/>
            <person name="Du C."/>
            <person name="Cheng J."/>
            <person name="Dai P."/>
            <person name="Han X."/>
            <person name="Huang E."/>
            <person name="Gao Y."/>
            <person name="Liu J."/>
            <person name="Shao H."/>
            <person name="Ye R."/>
            <person name="Li L."/>
            <person name="Wei W."/>
            <person name="Wang X."/>
            <person name="Wang C."/>
            <person name="Huo Q."/>
            <person name="Li W."/>
            <person name="Guo W."/>
            <person name="Chen H."/>
            <person name="Chen S."/>
            <person name="Zhou L."/>
            <person name="Zhou L."/>
            <person name="Ni X."/>
            <person name="Tian J."/>
            <person name="Zhou Y."/>
            <person name="Sheng Y."/>
            <person name="Liu T."/>
            <person name="Pan Y."/>
            <person name="Xia L."/>
            <person name="Li J."/>
            <person name="Zhao F."/>
            <person name="Cao W."/>
        </authorList>
    </citation>
    <scope>NUCLEOTIDE SEQUENCE</scope>
    <source>
        <strain evidence="1">Rsan-2018</strain>
        <tissue evidence="1">Larvae</tissue>
    </source>
</reference>
<dbReference type="SUPFAM" id="SSF52047">
    <property type="entry name" value="RNI-like"/>
    <property type="match status" value="1"/>
</dbReference>
<evidence type="ECO:0000313" key="1">
    <source>
        <dbReference type="EMBL" id="KAH7944416.1"/>
    </source>
</evidence>
<dbReference type="VEuPathDB" id="VectorBase:RSAN_058013"/>
<reference evidence="1" key="1">
    <citation type="journal article" date="2020" name="Cell">
        <title>Large-Scale Comparative Analyses of Tick Genomes Elucidate Their Genetic Diversity and Vector Capacities.</title>
        <authorList>
            <consortium name="Tick Genome and Microbiome Consortium (TIGMIC)"/>
            <person name="Jia N."/>
            <person name="Wang J."/>
            <person name="Shi W."/>
            <person name="Du L."/>
            <person name="Sun Y."/>
            <person name="Zhan W."/>
            <person name="Jiang J.F."/>
            <person name="Wang Q."/>
            <person name="Zhang B."/>
            <person name="Ji P."/>
            <person name="Bell-Sakyi L."/>
            <person name="Cui X.M."/>
            <person name="Yuan T.T."/>
            <person name="Jiang B.G."/>
            <person name="Yang W.F."/>
            <person name="Lam T.T."/>
            <person name="Chang Q.C."/>
            <person name="Ding S.J."/>
            <person name="Wang X.J."/>
            <person name="Zhu J.G."/>
            <person name="Ruan X.D."/>
            <person name="Zhao L."/>
            <person name="Wei J.T."/>
            <person name="Ye R.Z."/>
            <person name="Que T.C."/>
            <person name="Du C.H."/>
            <person name="Zhou Y.H."/>
            <person name="Cheng J.X."/>
            <person name="Dai P.F."/>
            <person name="Guo W.B."/>
            <person name="Han X.H."/>
            <person name="Huang E.J."/>
            <person name="Li L.F."/>
            <person name="Wei W."/>
            <person name="Gao Y.C."/>
            <person name="Liu J.Z."/>
            <person name="Shao H.Z."/>
            <person name="Wang X."/>
            <person name="Wang C.C."/>
            <person name="Yang T.C."/>
            <person name="Huo Q.B."/>
            <person name="Li W."/>
            <person name="Chen H.Y."/>
            <person name="Chen S.E."/>
            <person name="Zhou L.G."/>
            <person name="Ni X.B."/>
            <person name="Tian J.H."/>
            <person name="Sheng Y."/>
            <person name="Liu T."/>
            <person name="Pan Y.S."/>
            <person name="Xia L.Y."/>
            <person name="Li J."/>
            <person name="Zhao F."/>
            <person name="Cao W.C."/>
        </authorList>
    </citation>
    <scope>NUCLEOTIDE SEQUENCE</scope>
    <source>
        <strain evidence="1">Rsan-2018</strain>
    </source>
</reference>
<organism evidence="1 2">
    <name type="scientific">Rhipicephalus sanguineus</name>
    <name type="common">Brown dog tick</name>
    <name type="synonym">Ixodes sanguineus</name>
    <dbReference type="NCBI Taxonomy" id="34632"/>
    <lineage>
        <taxon>Eukaryota</taxon>
        <taxon>Metazoa</taxon>
        <taxon>Ecdysozoa</taxon>
        <taxon>Arthropoda</taxon>
        <taxon>Chelicerata</taxon>
        <taxon>Arachnida</taxon>
        <taxon>Acari</taxon>
        <taxon>Parasitiformes</taxon>
        <taxon>Ixodida</taxon>
        <taxon>Ixodoidea</taxon>
        <taxon>Ixodidae</taxon>
        <taxon>Rhipicephalinae</taxon>
        <taxon>Rhipicephalus</taxon>
        <taxon>Rhipicephalus</taxon>
    </lineage>
</organism>
<dbReference type="EMBL" id="JABSTV010001253">
    <property type="protein sequence ID" value="KAH7944416.1"/>
    <property type="molecule type" value="Genomic_DNA"/>
</dbReference>
<dbReference type="OrthoDB" id="10394435at2759"/>
<gene>
    <name evidence="1" type="ORF">HPB52_019262</name>
</gene>
<proteinExistence type="predicted"/>
<comment type="caution">
    <text evidence="1">The sequence shown here is derived from an EMBL/GenBank/DDBJ whole genome shotgun (WGS) entry which is preliminary data.</text>
</comment>
<keyword evidence="2" id="KW-1185">Reference proteome</keyword>
<dbReference type="AlphaFoldDB" id="A0A9D4PJN3"/>
<dbReference type="InterPro" id="IPR032675">
    <property type="entry name" value="LRR_dom_sf"/>
</dbReference>